<dbReference type="HOGENOM" id="CLU_2905248_0_0_1"/>
<organism evidence="1">
    <name type="scientific">Rhizophagus irregularis (strain DAOM 181602 / DAOM 197198 / MUCL 43194)</name>
    <name type="common">Arbuscular mycorrhizal fungus</name>
    <name type="synonym">Glomus intraradices</name>
    <dbReference type="NCBI Taxonomy" id="747089"/>
    <lineage>
        <taxon>Eukaryota</taxon>
        <taxon>Fungi</taxon>
        <taxon>Fungi incertae sedis</taxon>
        <taxon>Mucoromycota</taxon>
        <taxon>Glomeromycotina</taxon>
        <taxon>Glomeromycetes</taxon>
        <taxon>Glomerales</taxon>
        <taxon>Glomeraceae</taxon>
        <taxon>Rhizophagus</taxon>
    </lineage>
</organism>
<name>U9UFZ8_RHIID</name>
<protein>
    <submittedName>
        <fullName evidence="1">Uncharacterized protein</fullName>
    </submittedName>
</protein>
<dbReference type="EMBL" id="KI278333">
    <property type="protein sequence ID" value="ESA19330.1"/>
    <property type="molecule type" value="Genomic_DNA"/>
</dbReference>
<accession>U9UFZ8</accession>
<gene>
    <name evidence="1" type="ORF">GLOINDRAFT_19690</name>
</gene>
<reference evidence="1" key="1">
    <citation type="submission" date="2013-07" db="EMBL/GenBank/DDBJ databases">
        <title>The genome of an arbuscular mycorrhizal fungus provides insights into the evolution of the oldest plant symbiosis.</title>
        <authorList>
            <consortium name="DOE Joint Genome Institute"/>
            <person name="Tisserant E."/>
            <person name="Malbreil M."/>
            <person name="Kuo A."/>
            <person name="Kohler A."/>
            <person name="Symeonidi A."/>
            <person name="Balestrini R."/>
            <person name="Charron P."/>
            <person name="Duensing N."/>
            <person name="Frei-dit-Frey N."/>
            <person name="Gianinazzi-Pearson V."/>
            <person name="Gilbert B."/>
            <person name="Handa Y."/>
            <person name="Hijri M."/>
            <person name="Kaul R."/>
            <person name="Kawaguchi M."/>
            <person name="Krajinski F."/>
            <person name="Lammers P."/>
            <person name="Lapierre D."/>
            <person name="Masclaux F.G."/>
            <person name="Murat C."/>
            <person name="Morin E."/>
            <person name="Ndikumana S."/>
            <person name="Pagni M."/>
            <person name="Petitpierre D."/>
            <person name="Requena N."/>
            <person name="Rosikiewicz P."/>
            <person name="Riley R."/>
            <person name="Saito K."/>
            <person name="San Clemente H."/>
            <person name="Shapiro H."/>
            <person name="van Tuinen D."/>
            <person name="Becard G."/>
            <person name="Bonfante P."/>
            <person name="Paszkowski U."/>
            <person name="Shachar-Hill Y."/>
            <person name="Young J.P."/>
            <person name="Sanders I.R."/>
            <person name="Henrissat B."/>
            <person name="Rensing S.A."/>
            <person name="Grigoriev I.V."/>
            <person name="Corradi N."/>
            <person name="Roux C."/>
            <person name="Martin F."/>
        </authorList>
    </citation>
    <scope>NUCLEOTIDE SEQUENCE</scope>
    <source>
        <strain evidence="1">DAOM 197198</strain>
    </source>
</reference>
<proteinExistence type="predicted"/>
<sequence>MVKQSVKQSEKWSAKMVGRSKIYNRYDTAPFYVLLNISTTSNRIEMHNSSFKLLHQDESNEL</sequence>
<evidence type="ECO:0000313" key="1">
    <source>
        <dbReference type="EMBL" id="ESA19330.1"/>
    </source>
</evidence>
<dbReference type="AlphaFoldDB" id="U9UFZ8"/>